<dbReference type="GO" id="GO:0003676">
    <property type="term" value="F:nucleic acid binding"/>
    <property type="evidence" value="ECO:0007669"/>
    <property type="project" value="InterPro"/>
</dbReference>
<dbReference type="Pfam" id="PF17919">
    <property type="entry name" value="RT_RNaseH_2"/>
    <property type="match status" value="1"/>
</dbReference>
<accession>L0P1I7</accession>
<dbReference type="InterPro" id="IPR005162">
    <property type="entry name" value="Retrotrans_gag_dom"/>
</dbReference>
<dbReference type="Gene3D" id="2.40.70.10">
    <property type="entry name" value="Acid Proteases"/>
    <property type="match status" value="1"/>
</dbReference>
<protein>
    <submittedName>
        <fullName evidence="5">PH01B001G05.2 protein</fullName>
    </submittedName>
</protein>
<evidence type="ECO:0000259" key="3">
    <source>
        <dbReference type="PROSITE" id="PS50879"/>
    </source>
</evidence>
<feature type="compositionally biased region" description="Polar residues" evidence="2">
    <location>
        <begin position="262"/>
        <end position="280"/>
    </location>
</feature>
<dbReference type="PANTHER" id="PTHR48475">
    <property type="entry name" value="RIBONUCLEASE H"/>
    <property type="match status" value="1"/>
</dbReference>
<keyword evidence="1" id="KW-0233">DNA recombination</keyword>
<feature type="region of interest" description="Disordered" evidence="2">
    <location>
        <begin position="770"/>
        <end position="841"/>
    </location>
</feature>
<feature type="domain" description="RNase H type-1" evidence="3">
    <location>
        <begin position="1500"/>
        <end position="1629"/>
    </location>
</feature>
<organism evidence="5">
    <name type="scientific">Phyllostachys edulis</name>
    <name type="common">Tortoise shell bamboo</name>
    <name type="synonym">Bambusa edulis</name>
    <dbReference type="NCBI Taxonomy" id="38705"/>
    <lineage>
        <taxon>Eukaryota</taxon>
        <taxon>Viridiplantae</taxon>
        <taxon>Streptophyta</taxon>
        <taxon>Embryophyta</taxon>
        <taxon>Tracheophyta</taxon>
        <taxon>Spermatophyta</taxon>
        <taxon>Magnoliopsida</taxon>
        <taxon>Liliopsida</taxon>
        <taxon>Poales</taxon>
        <taxon>Poaceae</taxon>
        <taxon>BOP clade</taxon>
        <taxon>Bambusoideae</taxon>
        <taxon>Arundinarodae</taxon>
        <taxon>Arundinarieae</taxon>
        <taxon>Arundinariinae</taxon>
        <taxon>Phyllostachys</taxon>
    </lineage>
</organism>
<dbReference type="Gene3D" id="1.10.340.70">
    <property type="match status" value="1"/>
</dbReference>
<sequence>MRLARNSTPAMSNLAPKHPTLQLSSALGDWTNRVCLRRITSKLFLVAKTPETKECEAPESNRTDAEILPPFGSYAFHLMSSIHNFLMVAALSDQKLPLNNPKPIISFNWCNITRKGWRASPHEFSKLGWWFIIVYIICVCAAMKAPKFCKSRGGACGAGAHRGAEGVSFLKKILRSRKSSPKISAIAHATMPGVWDEENWFDLADYADLDMEGCIHAMEENGRSSSSSSSAGSHVADVSEVDRMDEDAPPLLVAQPGEPAVPTSSECQRISSSPVFSTGETGEKISAPSLGKLYTIDEIMAERYSLSASGNSRSQPSPGNGVDETSTGRRPCGDDHTQHTIGGSLDQAEKTSGSAHLRPISIVEDSGRSADKLSISYDGSSSEDQCWKHEVNAIGDEDQDALHGPTLSTTPSRVVRDDPGRQALASGGNGTNRRTPSFVQLVGQVSEILQQTMQRMEAYREQRVSGSQTMTSSQRSSLSRGQHGHTREQSIPRPPRRFRPRSHEGRRLFQEATPPLCREEPPLGPNDLRHRLNQVGGRRHHISVHDRIGTPEFQRPNPRNRSPTDYNPAPSQRRRHESITGCRAFSAGLQAVRWPNRFRPANLDKFNGTQNPLEFLQIYTTAIRAASGDENVMANYLPTMLEGSARSWLLNLPVGSIYTWEQLCDLLIANFQGTYDRPGKEDDLHRIRQGSDETLRQYIKRFSQVRNSIPEVAESSVIQAFKTGLRNRRFTEDIAMNPPRTTVELFDIADKYATASEAIEWCEAIDRKDKIPQPGLDKQEKKNKKSLKKKKNRRPDDKEVLAVPEKFRKGKKDYAGKGPFPAIQEHGETSSKKDKDGDEMEYQDPQHTVNMIFGGSSSYESRRHLKAMEREVNLVESLTVIKHSKWSDTAISFSKDDCPIPSTRPGRFPIVVEPTINNCQVNRVLVDGGSSLNILFVRALEEMQIPMSKVKPVKYAFHSIVPGSTAKPIGQVSLPVTFGKPDNFRTERIPFDVVNFESAYNGILGRPALAKFLIATHYGYQSLKMPGPKGVITIRGDQKMAYVCDRKSFALVDELPTREVNPTPMQVKHPRPKMTPKPSDQTKEEAIQSEIDKLLKAGFIREVDHPQWLANPVMVRKNNGKWRMCIDFTDLNKACPKDDFPLPRIDQLVDSTSGCELLSFLDAYSGYHQISMCKEDEEKTSFITPYGTYCYIKMPFGLKNAGATFQRLMQKTFSPQIGRNLEAYVDDLVVKNTNAGDHIPDLQETFNNLRRHNLKLNPEKCVFGVSAGKLLGFLVSARGIEANPAKIAAIDQMRPPTTKKEVQKLTGCMAALSRFIARLGEKGLPFFKLLRKHGSFEWTKEANDAFEELKKYLTSTPVLVSPRPGETLLIYVAATLQTVSGVLVVERDNIQRPVYYVSEVLHGPKERYPHVQKLLYGLLMSSRKLRHYFQAHKVVVPTGYPLGQVLGNRESSGRIAKWAVELGAFDLHFISRTAIKSQAIAEFIAEWTNPEPTQGPEYEHHDEWTLYFDGSLMLQGSGAGVVLISPTGEHIKYAIQLNFPATNNVAEYEGLLAGLRVARSLGIRRLLVKGDSQLVANQVGKEYQCSSTKMSSYLAEVRKLEKHFFGFQIQHIPRKENFLVDQLARMASTRSTVPPGVFLEQLNSPSVVEPSENIHDSLQVEQTNQGNMDAPQVVDGWRCHDHGRDWMTSIYNYLQHDTIPEDDVEADRIARKAKSYTLIERILYKRGSHGVLMRCISQTDGIRLLTEIHEGVCGAHHSYRTLVGKAFRQGYYWPTALHDAKELVMKCVQCQFHSRQVHQPAQALQTIPLSWPFATWGLDILGPFPRAPGGFEFLFVMIDTFTKWIEAEPVVKITTEAAKRFLLKNVITRFGVPSRIITDNGSQFSSSQFQEFCDELGVKVHFASVAHPQSNRAVERANGILMQGIKRQIFEQLIKRSGAWVKELPSVLWAVRTTTSRATGETSFFLVYGAEAMLPPELKIGSARTDHFDETDQNERRLDDVDFLEERRNQALVRSAVYQQAMRRYHSRKVQPRSLAVGDLVLRKIQSQTNRNKLSPKWEGPYTVVEVTRPGSVRLAMSDGQILSNSWNIDQLRKFYV</sequence>
<dbReference type="PANTHER" id="PTHR48475:SF2">
    <property type="entry name" value="RIBONUCLEASE H"/>
    <property type="match status" value="1"/>
</dbReference>
<dbReference type="CDD" id="cd01647">
    <property type="entry name" value="RT_LTR"/>
    <property type="match status" value="1"/>
</dbReference>
<feature type="region of interest" description="Disordered" evidence="2">
    <location>
        <begin position="395"/>
        <end position="436"/>
    </location>
</feature>
<dbReference type="CDD" id="cd00303">
    <property type="entry name" value="retropepsin_like"/>
    <property type="match status" value="1"/>
</dbReference>
<dbReference type="SUPFAM" id="SSF53098">
    <property type="entry name" value="Ribonuclease H-like"/>
    <property type="match status" value="2"/>
</dbReference>
<feature type="domain" description="Integrase catalytic" evidence="4">
    <location>
        <begin position="1804"/>
        <end position="1983"/>
    </location>
</feature>
<proteinExistence type="predicted"/>
<dbReference type="Gene3D" id="3.30.420.10">
    <property type="entry name" value="Ribonuclease H-like superfamily/Ribonuclease H"/>
    <property type="match status" value="2"/>
</dbReference>
<feature type="region of interest" description="Disordered" evidence="2">
    <location>
        <begin position="1060"/>
        <end position="1081"/>
    </location>
</feature>
<dbReference type="PROSITE" id="PS50994">
    <property type="entry name" value="INTEGRASE"/>
    <property type="match status" value="1"/>
</dbReference>
<dbReference type="InterPro" id="IPR002156">
    <property type="entry name" value="RNaseH_domain"/>
</dbReference>
<feature type="region of interest" description="Disordered" evidence="2">
    <location>
        <begin position="456"/>
        <end position="577"/>
    </location>
</feature>
<dbReference type="GO" id="GO:0015074">
    <property type="term" value="P:DNA integration"/>
    <property type="evidence" value="ECO:0007669"/>
    <property type="project" value="InterPro"/>
</dbReference>
<dbReference type="Gene3D" id="3.10.10.10">
    <property type="entry name" value="HIV Type 1 Reverse Transcriptase, subunit A, domain 1"/>
    <property type="match status" value="1"/>
</dbReference>
<name>L0P1I7_PHYED</name>
<evidence type="ECO:0000256" key="1">
    <source>
        <dbReference type="ARBA" id="ARBA00023172"/>
    </source>
</evidence>
<dbReference type="InterPro" id="IPR041577">
    <property type="entry name" value="RT_RNaseH_2"/>
</dbReference>
<feature type="compositionally biased region" description="Polar residues" evidence="2">
    <location>
        <begin position="306"/>
        <end position="318"/>
    </location>
</feature>
<feature type="compositionally biased region" description="Polar residues" evidence="2">
    <location>
        <begin position="464"/>
        <end position="480"/>
    </location>
</feature>
<gene>
    <name evidence="5" type="primary">PH01B001G05.2</name>
</gene>
<dbReference type="Pfam" id="PF00665">
    <property type="entry name" value="rve"/>
    <property type="match status" value="1"/>
</dbReference>
<evidence type="ECO:0000259" key="4">
    <source>
        <dbReference type="PROSITE" id="PS50994"/>
    </source>
</evidence>
<reference evidence="5" key="1">
    <citation type="submission" date="2012-05" db="EMBL/GenBank/DDBJ databases">
        <authorList>
            <person name="Han B."/>
            <person name="Lu Y."/>
            <person name="Feng Q."/>
            <person name="Zhao Q."/>
            <person name="Lu T.T."/>
            <person name="Li Y."/>
            <person name="Liu K.Y."/>
            <person name="Huang X.H."/>
            <person name="Fan D.L."/>
            <person name="Weng Q.J."/>
            <person name="Zhang L."/>
            <person name="Lu Y.Q."/>
            <person name="Guo Y.L."/>
            <person name="Li W.J."/>
            <person name="Zhou C.C."/>
            <person name="Lu H.Y."/>
            <person name="Huang T."/>
            <person name="Zhu C.R."/>
            <person name="Zhao Y."/>
            <person name="Hu T."/>
            <person name="Yao N."/>
        </authorList>
    </citation>
    <scope>NUCLEOTIDE SEQUENCE</scope>
</reference>
<dbReference type="GO" id="GO:0006310">
    <property type="term" value="P:DNA recombination"/>
    <property type="evidence" value="ECO:0007669"/>
    <property type="project" value="UniProtKB-KW"/>
</dbReference>
<dbReference type="InterPro" id="IPR043128">
    <property type="entry name" value="Rev_trsase/Diguanyl_cyclase"/>
</dbReference>
<dbReference type="InterPro" id="IPR043502">
    <property type="entry name" value="DNA/RNA_pol_sf"/>
</dbReference>
<dbReference type="InterPro" id="IPR001584">
    <property type="entry name" value="Integrase_cat-core"/>
</dbReference>
<dbReference type="InterPro" id="IPR000477">
    <property type="entry name" value="RT_dom"/>
</dbReference>
<dbReference type="Pfam" id="PF03732">
    <property type="entry name" value="Retrotrans_gag"/>
    <property type="match status" value="1"/>
</dbReference>
<dbReference type="CDD" id="cd09279">
    <property type="entry name" value="RNase_HI_like"/>
    <property type="match status" value="1"/>
</dbReference>
<feature type="region of interest" description="Disordered" evidence="2">
    <location>
        <begin position="306"/>
        <end position="363"/>
    </location>
</feature>
<dbReference type="Gene3D" id="3.30.70.270">
    <property type="match status" value="2"/>
</dbReference>
<dbReference type="InterPro" id="IPR036397">
    <property type="entry name" value="RNaseH_sf"/>
</dbReference>
<dbReference type="InterPro" id="IPR012337">
    <property type="entry name" value="RNaseH-like_sf"/>
</dbReference>
<dbReference type="Pfam" id="PF00078">
    <property type="entry name" value="RVT_1"/>
    <property type="match status" value="1"/>
</dbReference>
<dbReference type="SUPFAM" id="SSF56672">
    <property type="entry name" value="DNA/RNA polymerases"/>
    <property type="match status" value="1"/>
</dbReference>
<feature type="compositionally biased region" description="Basic residues" evidence="2">
    <location>
        <begin position="781"/>
        <end position="793"/>
    </location>
</feature>
<evidence type="ECO:0000256" key="2">
    <source>
        <dbReference type="SAM" id="MobiDB-lite"/>
    </source>
</evidence>
<dbReference type="GO" id="GO:0004523">
    <property type="term" value="F:RNA-DNA hybrid ribonuclease activity"/>
    <property type="evidence" value="ECO:0007669"/>
    <property type="project" value="InterPro"/>
</dbReference>
<dbReference type="PROSITE" id="PS50879">
    <property type="entry name" value="RNASE_H_1"/>
    <property type="match status" value="1"/>
</dbReference>
<feature type="compositionally biased region" description="Basic and acidic residues" evidence="2">
    <location>
        <begin position="825"/>
        <end position="836"/>
    </location>
</feature>
<dbReference type="InterPro" id="IPR021109">
    <property type="entry name" value="Peptidase_aspartic_dom_sf"/>
</dbReference>
<evidence type="ECO:0000313" key="5">
    <source>
        <dbReference type="EMBL" id="CCI55279.1"/>
    </source>
</evidence>
<feature type="region of interest" description="Disordered" evidence="2">
    <location>
        <begin position="250"/>
        <end position="284"/>
    </location>
</feature>
<dbReference type="Pfam" id="PF13456">
    <property type="entry name" value="RVT_3"/>
    <property type="match status" value="1"/>
</dbReference>
<dbReference type="EMBL" id="FO203436">
    <property type="protein sequence ID" value="CCI55279.1"/>
    <property type="molecule type" value="Genomic_DNA"/>
</dbReference>